<dbReference type="InterPro" id="IPR011256">
    <property type="entry name" value="Reg_factor_effector_dom_sf"/>
</dbReference>
<dbReference type="EMBL" id="AORV01000062">
    <property type="protein sequence ID" value="EMS69870.1"/>
    <property type="molecule type" value="Genomic_DNA"/>
</dbReference>
<dbReference type="InterPro" id="IPR029442">
    <property type="entry name" value="GyrI-like"/>
</dbReference>
<dbReference type="InterPro" id="IPR018062">
    <property type="entry name" value="HTH_AraC-typ_CS"/>
</dbReference>
<evidence type="ECO:0000313" key="6">
    <source>
        <dbReference type="Proteomes" id="UP000014155"/>
    </source>
</evidence>
<sequence length="298" mass="34657">MKEYYIRINRVIDYIENNLGSELNLETLSKVACFSAYHFHRLFRSITGETLAVYVKKRRIIAAANRIYHFPEVKISQIAYEFGFSGQSDFSRSFKSFFKITPSEFLETRRLKSGLSWHYADYGKELFSSVGKDFFEYDINICRLEDYTVAYIRNTGLSEEHKSEKIEDSFRKLYTWAAARELISPDTHVLGITLDNPEIVPLAECRHDTCITISSEAEPDGNIGIRILSSAGRYAACDFDAEEPDFSKSFFEAIDYIYGCWMPQNGYFPEDRPCIERYHKNHENGHIFIELMIPIYPC</sequence>
<dbReference type="InterPro" id="IPR018060">
    <property type="entry name" value="HTH_AraC"/>
</dbReference>
<dbReference type="GO" id="GO:0003700">
    <property type="term" value="F:DNA-binding transcription factor activity"/>
    <property type="evidence" value="ECO:0007669"/>
    <property type="project" value="InterPro"/>
</dbReference>
<dbReference type="InterPro" id="IPR010499">
    <property type="entry name" value="AraC_E-bd"/>
</dbReference>
<dbReference type="eggNOG" id="COG3449">
    <property type="taxonomic scope" value="Bacteria"/>
</dbReference>
<proteinExistence type="predicted"/>
<dbReference type="InterPro" id="IPR020449">
    <property type="entry name" value="Tscrpt_reg_AraC-type_HTH"/>
</dbReference>
<gene>
    <name evidence="5" type="ORF">CTER_4435</name>
</gene>
<accession>S0FFQ4</accession>
<dbReference type="Gene3D" id="1.10.10.60">
    <property type="entry name" value="Homeodomain-like"/>
    <property type="match status" value="2"/>
</dbReference>
<keyword evidence="6" id="KW-1185">Reference proteome</keyword>
<keyword evidence="2" id="KW-0238">DNA-binding</keyword>
<keyword evidence="1" id="KW-0805">Transcription regulation</keyword>
<dbReference type="PROSITE" id="PS00041">
    <property type="entry name" value="HTH_ARAC_FAMILY_1"/>
    <property type="match status" value="1"/>
</dbReference>
<comment type="caution">
    <text evidence="5">The sequence shown here is derived from an EMBL/GenBank/DDBJ whole genome shotgun (WGS) entry which is preliminary data.</text>
</comment>
<protein>
    <submittedName>
        <fullName evidence="5">DNA gyrase inhibitor</fullName>
    </submittedName>
</protein>
<evidence type="ECO:0000256" key="2">
    <source>
        <dbReference type="ARBA" id="ARBA00023125"/>
    </source>
</evidence>
<evidence type="ECO:0000256" key="3">
    <source>
        <dbReference type="ARBA" id="ARBA00023163"/>
    </source>
</evidence>
<dbReference type="GO" id="GO:0043565">
    <property type="term" value="F:sequence-specific DNA binding"/>
    <property type="evidence" value="ECO:0007669"/>
    <property type="project" value="InterPro"/>
</dbReference>
<dbReference type="InterPro" id="IPR009057">
    <property type="entry name" value="Homeodomain-like_sf"/>
</dbReference>
<feature type="domain" description="HTH araC/xylS-type" evidence="4">
    <location>
        <begin position="9"/>
        <end position="108"/>
    </location>
</feature>
<dbReference type="PATRIC" id="fig|1195236.3.peg.4620"/>
<dbReference type="PRINTS" id="PR00032">
    <property type="entry name" value="HTHARAC"/>
</dbReference>
<evidence type="ECO:0000259" key="4">
    <source>
        <dbReference type="PROSITE" id="PS01124"/>
    </source>
</evidence>
<dbReference type="PROSITE" id="PS01124">
    <property type="entry name" value="HTH_ARAC_FAMILY_2"/>
    <property type="match status" value="1"/>
</dbReference>
<dbReference type="InterPro" id="IPR050908">
    <property type="entry name" value="SmbC-like"/>
</dbReference>
<dbReference type="STRING" id="1195236.CTER_4435"/>
<evidence type="ECO:0000313" key="5">
    <source>
        <dbReference type="EMBL" id="EMS69870.1"/>
    </source>
</evidence>
<organism evidence="5 6">
    <name type="scientific">Ruminiclostridium cellobioparum subsp. termitidis CT1112</name>
    <dbReference type="NCBI Taxonomy" id="1195236"/>
    <lineage>
        <taxon>Bacteria</taxon>
        <taxon>Bacillati</taxon>
        <taxon>Bacillota</taxon>
        <taxon>Clostridia</taxon>
        <taxon>Eubacteriales</taxon>
        <taxon>Oscillospiraceae</taxon>
        <taxon>Ruminiclostridium</taxon>
    </lineage>
</organism>
<dbReference type="SMART" id="SM00342">
    <property type="entry name" value="HTH_ARAC"/>
    <property type="match status" value="1"/>
</dbReference>
<name>S0FFQ4_RUMCE</name>
<dbReference type="Proteomes" id="UP000014155">
    <property type="component" value="Unassembled WGS sequence"/>
</dbReference>
<dbReference type="AlphaFoldDB" id="S0FFQ4"/>
<dbReference type="PANTHER" id="PTHR40055:SF1">
    <property type="entry name" value="TRANSCRIPTIONAL REGULATOR YGIV-RELATED"/>
    <property type="match status" value="1"/>
</dbReference>
<reference evidence="5 6" key="1">
    <citation type="journal article" date="2013" name="Genome Announc.">
        <title>Draft Genome Sequence of the Cellulolytic, Mesophilic, Anaerobic Bacterium Clostridium termitidis Strain CT1112 (DSM 5398).</title>
        <authorList>
            <person name="Lal S."/>
            <person name="Ramachandran U."/>
            <person name="Zhang X."/>
            <person name="Munir R."/>
            <person name="Sparling R."/>
            <person name="Levin D.B."/>
        </authorList>
    </citation>
    <scope>NUCLEOTIDE SEQUENCE [LARGE SCALE GENOMIC DNA]</scope>
    <source>
        <strain evidence="5 6">CT1112</strain>
    </source>
</reference>
<dbReference type="SMART" id="SM00871">
    <property type="entry name" value="AraC_E_bind"/>
    <property type="match status" value="1"/>
</dbReference>
<evidence type="ECO:0000256" key="1">
    <source>
        <dbReference type="ARBA" id="ARBA00023015"/>
    </source>
</evidence>
<dbReference type="Pfam" id="PF06445">
    <property type="entry name" value="GyrI-like"/>
    <property type="match status" value="1"/>
</dbReference>
<dbReference type="SUPFAM" id="SSF55136">
    <property type="entry name" value="Probable bacterial effector-binding domain"/>
    <property type="match status" value="1"/>
</dbReference>
<dbReference type="Gene3D" id="3.20.80.10">
    <property type="entry name" value="Regulatory factor, effector binding domain"/>
    <property type="match status" value="1"/>
</dbReference>
<dbReference type="PANTHER" id="PTHR40055">
    <property type="entry name" value="TRANSCRIPTIONAL REGULATOR YGIV-RELATED"/>
    <property type="match status" value="1"/>
</dbReference>
<dbReference type="eggNOG" id="COG2207">
    <property type="taxonomic scope" value="Bacteria"/>
</dbReference>
<dbReference type="RefSeq" id="WP_004629488.1">
    <property type="nucleotide sequence ID" value="NZ_AORV01000062.1"/>
</dbReference>
<keyword evidence="3" id="KW-0804">Transcription</keyword>
<dbReference type="SUPFAM" id="SSF46689">
    <property type="entry name" value="Homeodomain-like"/>
    <property type="match status" value="2"/>
</dbReference>
<dbReference type="Pfam" id="PF12833">
    <property type="entry name" value="HTH_18"/>
    <property type="match status" value="1"/>
</dbReference>